<name>A0ABU9Q211_9BURK</name>
<dbReference type="EMBL" id="JBANDC010000022">
    <property type="protein sequence ID" value="MEM4990298.1"/>
    <property type="molecule type" value="Genomic_DNA"/>
</dbReference>
<dbReference type="RefSeq" id="WP_342831376.1">
    <property type="nucleotide sequence ID" value="NZ_JBANDC010000022.1"/>
</dbReference>
<proteinExistence type="predicted"/>
<evidence type="ECO:0000313" key="2">
    <source>
        <dbReference type="Proteomes" id="UP001495910"/>
    </source>
</evidence>
<reference evidence="1 2" key="1">
    <citation type="submission" date="2024-02" db="EMBL/GenBank/DDBJ databases">
        <title>Draft genome sequence of Collimonas sp. strain H4R21, an effective mineral-weathering bacterial strain isolated from the beech rhizosphere.</title>
        <authorList>
            <person name="Morin E."/>
            <person name="Uroz S."/>
            <person name="Leveau J.H.J."/>
            <person name="Kumar R."/>
            <person name="Rey M.W."/>
            <person name="Pham J."/>
        </authorList>
    </citation>
    <scope>NUCLEOTIDE SEQUENCE [LARGE SCALE GENOMIC DNA]</scope>
    <source>
        <strain evidence="1 2">H4R21</strain>
    </source>
</reference>
<accession>A0ABU9Q211</accession>
<protein>
    <submittedName>
        <fullName evidence="1">Uncharacterized protein</fullName>
    </submittedName>
</protein>
<comment type="caution">
    <text evidence="1">The sequence shown here is derived from an EMBL/GenBank/DDBJ whole genome shotgun (WGS) entry which is preliminary data.</text>
</comment>
<gene>
    <name evidence="1" type="ORF">V8G57_23105</name>
</gene>
<keyword evidence="2" id="KW-1185">Reference proteome</keyword>
<evidence type="ECO:0000313" key="1">
    <source>
        <dbReference type="EMBL" id="MEM4990298.1"/>
    </source>
</evidence>
<dbReference type="Proteomes" id="UP001495910">
    <property type="component" value="Unassembled WGS sequence"/>
</dbReference>
<sequence length="71" mass="7995">MMSIKHAAQYASLLAPYALARWNMMSCIALHLKISIYTTSLSNTKADGMRQLFARQAGGDRKQCIPNDAYW</sequence>
<organism evidence="1 2">
    <name type="scientific">Collimonas rhizosphaerae</name>
    <dbReference type="NCBI Taxonomy" id="3126357"/>
    <lineage>
        <taxon>Bacteria</taxon>
        <taxon>Pseudomonadati</taxon>
        <taxon>Pseudomonadota</taxon>
        <taxon>Betaproteobacteria</taxon>
        <taxon>Burkholderiales</taxon>
        <taxon>Oxalobacteraceae</taxon>
        <taxon>Collimonas</taxon>
    </lineage>
</organism>